<dbReference type="Pfam" id="PF00168">
    <property type="entry name" value="C2"/>
    <property type="match status" value="1"/>
</dbReference>
<feature type="transmembrane region" description="Helical" evidence="2">
    <location>
        <begin position="268"/>
        <end position="287"/>
    </location>
</feature>
<dbReference type="PROSITE" id="PS50004">
    <property type="entry name" value="C2"/>
    <property type="match status" value="1"/>
</dbReference>
<dbReference type="EMBL" id="LVLJ01001546">
    <property type="protein sequence ID" value="OAE29033.1"/>
    <property type="molecule type" value="Genomic_DNA"/>
</dbReference>
<name>A0A176W8Q6_MARPO</name>
<keyword evidence="2" id="KW-1133">Transmembrane helix</keyword>
<organism evidence="4 5">
    <name type="scientific">Marchantia polymorpha subsp. ruderalis</name>
    <dbReference type="NCBI Taxonomy" id="1480154"/>
    <lineage>
        <taxon>Eukaryota</taxon>
        <taxon>Viridiplantae</taxon>
        <taxon>Streptophyta</taxon>
        <taxon>Embryophyta</taxon>
        <taxon>Marchantiophyta</taxon>
        <taxon>Marchantiopsida</taxon>
        <taxon>Marchantiidae</taxon>
        <taxon>Marchantiales</taxon>
        <taxon>Marchantiaceae</taxon>
        <taxon>Marchantia</taxon>
    </lineage>
</organism>
<comment type="caution">
    <text evidence="4">The sequence shown here is derived from an EMBL/GenBank/DDBJ whole genome shotgun (WGS) entry which is preliminary data.</text>
</comment>
<feature type="domain" description="C2" evidence="3">
    <location>
        <begin position="1"/>
        <end position="112"/>
    </location>
</feature>
<feature type="region of interest" description="Disordered" evidence="1">
    <location>
        <begin position="291"/>
        <end position="310"/>
    </location>
</feature>
<feature type="compositionally biased region" description="Basic and acidic residues" evidence="1">
    <location>
        <begin position="243"/>
        <end position="254"/>
    </location>
</feature>
<dbReference type="PANTHER" id="PTHR47264:SF3">
    <property type="entry name" value="SYNAPTOTAGMIN-5 ISOFORM X1"/>
    <property type="match status" value="1"/>
</dbReference>
<reference evidence="4" key="1">
    <citation type="submission" date="2016-03" db="EMBL/GenBank/DDBJ databases">
        <title>Mechanisms controlling the formation of the plant cell surface in tip-growing cells are functionally conserved among land plants.</title>
        <authorList>
            <person name="Honkanen S."/>
            <person name="Jones V.A."/>
            <person name="Morieri G."/>
            <person name="Champion C."/>
            <person name="Hetherington A.J."/>
            <person name="Kelly S."/>
            <person name="Saint-Marcoux D."/>
            <person name="Proust H."/>
            <person name="Prescott H."/>
            <person name="Dolan L."/>
        </authorList>
    </citation>
    <scope>NUCLEOTIDE SEQUENCE [LARGE SCALE GENOMIC DNA]</scope>
    <source>
        <tissue evidence="4">Whole gametophyte</tissue>
    </source>
</reference>
<dbReference type="AlphaFoldDB" id="A0A176W8Q6"/>
<feature type="compositionally biased region" description="Polar residues" evidence="1">
    <location>
        <begin position="214"/>
        <end position="225"/>
    </location>
</feature>
<evidence type="ECO:0000256" key="2">
    <source>
        <dbReference type="SAM" id="Phobius"/>
    </source>
</evidence>
<dbReference type="Proteomes" id="UP000077202">
    <property type="component" value="Unassembled WGS sequence"/>
</dbReference>
<sequence length="310" mass="33667">MGKSVQAVGAGELQVSVVEGRNFAVKEMGRGTLDSCVELLLGDEKVRTETVRDSLSPSWLADFNLSVPSEDSHLWVSVLDEDQFFGREVLIGRAVVAIKELIGCGKRVVCIHVKNLDNINVGEIVLVLRYTSYQSSGLSPSHDFIHACGHNRNMGKEKATEERESNPLGLKALLSSSEATSSESMKYITDPDGQLWRSVEVLKDVQVGEILPPLTQTEGSEQTGPSLSASAEISNSAEIASDQEVKHDSVKGGDEGPSVKTRSYAGQYKMLAFTGAMVTILVAFVVGNNQKKKSQDPHQVRSRKMGIRYA</sequence>
<feature type="compositionally biased region" description="Low complexity" evidence="1">
    <location>
        <begin position="226"/>
        <end position="240"/>
    </location>
</feature>
<evidence type="ECO:0000313" key="5">
    <source>
        <dbReference type="Proteomes" id="UP000077202"/>
    </source>
</evidence>
<evidence type="ECO:0000256" key="1">
    <source>
        <dbReference type="SAM" id="MobiDB-lite"/>
    </source>
</evidence>
<keyword evidence="5" id="KW-1185">Reference proteome</keyword>
<dbReference type="SUPFAM" id="SSF49562">
    <property type="entry name" value="C2 domain (Calcium/lipid-binding domain, CaLB)"/>
    <property type="match status" value="1"/>
</dbReference>
<dbReference type="InterPro" id="IPR000008">
    <property type="entry name" value="C2_dom"/>
</dbReference>
<keyword evidence="2" id="KW-0472">Membrane</keyword>
<accession>A0A176W8Q6</accession>
<dbReference type="InterPro" id="IPR035892">
    <property type="entry name" value="C2_domain_sf"/>
</dbReference>
<dbReference type="PANTHER" id="PTHR47264">
    <property type="entry name" value="OS01G0128800 PROTEIN"/>
    <property type="match status" value="1"/>
</dbReference>
<dbReference type="Gene3D" id="2.60.40.150">
    <property type="entry name" value="C2 domain"/>
    <property type="match status" value="1"/>
</dbReference>
<dbReference type="SMART" id="SM00239">
    <property type="entry name" value="C2"/>
    <property type="match status" value="1"/>
</dbReference>
<gene>
    <name evidence="4" type="ORF">AXG93_146s1070</name>
</gene>
<proteinExistence type="predicted"/>
<evidence type="ECO:0000313" key="4">
    <source>
        <dbReference type="EMBL" id="OAE29033.1"/>
    </source>
</evidence>
<feature type="region of interest" description="Disordered" evidence="1">
    <location>
        <begin position="212"/>
        <end position="261"/>
    </location>
</feature>
<protein>
    <recommendedName>
        <fullName evidence="3">C2 domain-containing protein</fullName>
    </recommendedName>
</protein>
<feature type="compositionally biased region" description="Basic residues" evidence="1">
    <location>
        <begin position="300"/>
        <end position="310"/>
    </location>
</feature>
<keyword evidence="2" id="KW-0812">Transmembrane</keyword>
<evidence type="ECO:0000259" key="3">
    <source>
        <dbReference type="PROSITE" id="PS50004"/>
    </source>
</evidence>
<dbReference type="CDD" id="cd00030">
    <property type="entry name" value="C2"/>
    <property type="match status" value="1"/>
</dbReference>